<evidence type="ECO:0000313" key="10">
    <source>
        <dbReference type="Proteomes" id="UP001205566"/>
    </source>
</evidence>
<evidence type="ECO:0000256" key="2">
    <source>
        <dbReference type="ARBA" id="ARBA00023136"/>
    </source>
</evidence>
<dbReference type="Pfam" id="PF07715">
    <property type="entry name" value="Plug"/>
    <property type="match status" value="1"/>
</dbReference>
<evidence type="ECO:0000313" key="9">
    <source>
        <dbReference type="EMBL" id="MCQ3830221.1"/>
    </source>
</evidence>
<proteinExistence type="inferred from homology"/>
<keyword evidence="2 4" id="KW-0472">Membrane</keyword>
<evidence type="ECO:0000256" key="3">
    <source>
        <dbReference type="ARBA" id="ARBA00023237"/>
    </source>
</evidence>
<dbReference type="Pfam" id="PF00593">
    <property type="entry name" value="TonB_dep_Rec_b-barrel"/>
    <property type="match status" value="2"/>
</dbReference>
<gene>
    <name evidence="9" type="ORF">HXX02_12265</name>
</gene>
<dbReference type="PANTHER" id="PTHR40980">
    <property type="entry name" value="PLUG DOMAIN-CONTAINING PROTEIN"/>
    <property type="match status" value="1"/>
</dbReference>
<feature type="chain" id="PRO_5047018368" evidence="6">
    <location>
        <begin position="27"/>
        <end position="1009"/>
    </location>
</feature>
<dbReference type="InterPro" id="IPR037066">
    <property type="entry name" value="Plug_dom_sf"/>
</dbReference>
<dbReference type="Gene3D" id="2.170.130.10">
    <property type="entry name" value="TonB-dependent receptor, plug domain"/>
    <property type="match status" value="1"/>
</dbReference>
<sequence length="1009" mass="110021">MFERKKLSGAVVAAIASMACAPQLFAQENTTLEEVTVTGIRASMERAMDIKRDSAGVVDAISAEDIGKFPDTNLAESLQRITGVSINRVNGEGSEITVRGFGPSFNLVTLNGRQMPTSNVSMVGGDQSVEENSNAGTGRSFDFSNLASEGVAGLEVYKTGRASSPTGGIGATVNINTVRPLENPGIQASLGVKGMHDTGVNFEGEDITPETSGLFSWTNEEETFGVALFGSYQERNGGTRSSTVNDWDIRTGATINDGSSEFVGNDTIINNAPDDDQLVAIPKDSRYHVSTNDRQRTNAQLTMQFRPREDLTLTADAMYANNEQTEQRVDQGNWFNAIRSEMTFDGNSTVATPIYQYQDVPGDVKDLGLEQQLRSTENTLESFGFNADWDATDTLSFSFDAHTSQSKSDPNGPMGTSSIRFGIGAFVVDGHTLDVSSGFPVSDIVFNDDHYNGNGQLDANELASSVVRTTTASQEHQIDQFAIDGSWELDNGRIDFGLSSIASDMTQQNMRTTQTLGGWGNRTPDVPTDLVEAFCMTCMFEDFNTGSDGLTVYRGHAGELYSAMVEPWTADNIDTQLFNTVEEDIQSAYFQITLDGELGSFPTQLVVGTRFEQTDTTSTSLVYVPSGMHWKADNDFERKLSDEVLPVSLDGKYNNLLPSLDFSIDLREDLKGRVSYSKTIARPDYAALFSSVSAEKPSGPTALGVVPVGSRGNPELQPLESDNFDLSVEWYYGDSSYVSAGFYEKRVANFIGDGKFRESLFDLRDPSSGAPGTRSGDALDALEDLGVDASEAHLFTMTALIDNFSIADAKSMFEAELVDGNLPQGYVDQILTDYDVVANADDPFFEFDVTSKVNNREAKIHGFELAAQHFFGESGFGLQANLTTVRGDVGFNNGADPTATQFALLGLSDSANLAFIYENFGVSARLAYNWRDEFLSQVNRGASNNPVYVDEFGQLDMNISYEVTDNLTVLFEGLNLTEESLTHFGRDKSNVWFAQELDARYLIGAQYKF</sequence>
<comment type="similarity">
    <text evidence="4">Belongs to the TonB-dependent receptor family.</text>
</comment>
<keyword evidence="3" id="KW-0998">Cell outer membrane</keyword>
<feature type="domain" description="TonB-dependent receptor-like beta-barrel" evidence="7">
    <location>
        <begin position="828"/>
        <end position="976"/>
    </location>
</feature>
<comment type="subcellular location">
    <subcellularLocation>
        <location evidence="1 4">Cell outer membrane</location>
    </subcellularLocation>
</comment>
<feature type="domain" description="TonB-dependent receptor-like beta-barrel" evidence="7">
    <location>
        <begin position="447"/>
        <end position="752"/>
    </location>
</feature>
<dbReference type="SUPFAM" id="SSF56935">
    <property type="entry name" value="Porins"/>
    <property type="match status" value="1"/>
</dbReference>
<evidence type="ECO:0000256" key="5">
    <source>
        <dbReference type="SAM" id="MobiDB-lite"/>
    </source>
</evidence>
<keyword evidence="6" id="KW-0732">Signal</keyword>
<dbReference type="PROSITE" id="PS51257">
    <property type="entry name" value="PROKAR_LIPOPROTEIN"/>
    <property type="match status" value="1"/>
</dbReference>
<protein>
    <submittedName>
        <fullName evidence="9">TonB-dependent receptor</fullName>
    </submittedName>
</protein>
<dbReference type="NCBIfam" id="TIGR01782">
    <property type="entry name" value="TonB-Xanth-Caul"/>
    <property type="match status" value="1"/>
</dbReference>
<dbReference type="PANTHER" id="PTHR40980:SF3">
    <property type="entry name" value="TONB-DEPENDENT RECEPTOR-LIKE BETA-BARREL DOMAIN-CONTAINING PROTEIN"/>
    <property type="match status" value="1"/>
</dbReference>
<dbReference type="InterPro" id="IPR012910">
    <property type="entry name" value="Plug_dom"/>
</dbReference>
<comment type="caution">
    <text evidence="9">The sequence shown here is derived from an EMBL/GenBank/DDBJ whole genome shotgun (WGS) entry which is preliminary data.</text>
</comment>
<keyword evidence="9" id="KW-0675">Receptor</keyword>
<evidence type="ECO:0000256" key="6">
    <source>
        <dbReference type="SAM" id="SignalP"/>
    </source>
</evidence>
<name>A0ABT1P553_9GAMM</name>
<feature type="region of interest" description="Disordered" evidence="5">
    <location>
        <begin position="118"/>
        <end position="137"/>
    </location>
</feature>
<dbReference type="EMBL" id="JACASI010000032">
    <property type="protein sequence ID" value="MCQ3830221.1"/>
    <property type="molecule type" value="Genomic_DNA"/>
</dbReference>
<keyword evidence="10" id="KW-1185">Reference proteome</keyword>
<evidence type="ECO:0000259" key="7">
    <source>
        <dbReference type="Pfam" id="PF00593"/>
    </source>
</evidence>
<feature type="signal peptide" evidence="6">
    <location>
        <begin position="1"/>
        <end position="26"/>
    </location>
</feature>
<feature type="domain" description="TonB-dependent receptor plug" evidence="8">
    <location>
        <begin position="51"/>
        <end position="167"/>
    </location>
</feature>
<keyword evidence="4" id="KW-0798">TonB box</keyword>
<evidence type="ECO:0000259" key="8">
    <source>
        <dbReference type="Pfam" id="PF07715"/>
    </source>
</evidence>
<dbReference type="Proteomes" id="UP001205566">
    <property type="component" value="Unassembled WGS sequence"/>
</dbReference>
<evidence type="ECO:0000256" key="1">
    <source>
        <dbReference type="ARBA" id="ARBA00004442"/>
    </source>
</evidence>
<dbReference type="InterPro" id="IPR000531">
    <property type="entry name" value="Beta-barrel_TonB"/>
</dbReference>
<evidence type="ECO:0000256" key="4">
    <source>
        <dbReference type="RuleBase" id="RU003357"/>
    </source>
</evidence>
<dbReference type="InterPro" id="IPR010104">
    <property type="entry name" value="TonB_rcpt_bac"/>
</dbReference>
<dbReference type="InterPro" id="IPR036942">
    <property type="entry name" value="Beta-barrel_TonB_sf"/>
</dbReference>
<accession>A0ABT1P553</accession>
<organism evidence="9 10">
    <name type="scientific">Microbulbifer elongatus</name>
    <dbReference type="NCBI Taxonomy" id="86173"/>
    <lineage>
        <taxon>Bacteria</taxon>
        <taxon>Pseudomonadati</taxon>
        <taxon>Pseudomonadota</taxon>
        <taxon>Gammaproteobacteria</taxon>
        <taxon>Cellvibrionales</taxon>
        <taxon>Microbulbiferaceae</taxon>
        <taxon>Microbulbifer</taxon>
    </lineage>
</organism>
<dbReference type="RefSeq" id="WP_255875189.1">
    <property type="nucleotide sequence ID" value="NZ_JACASI010000032.1"/>
</dbReference>
<reference evidence="9" key="1">
    <citation type="thesis" date="2020" institute="Technische Universitat Dresden" country="Dresden, Germany">
        <title>The Agarolytic System of Microbulbifer elongatus PORT2, Isolated from Batu Karas, Pangandaran West Java Indonesia.</title>
        <authorList>
            <person name="Anggraeni S.R."/>
        </authorList>
    </citation>
    <scope>NUCLEOTIDE SEQUENCE</scope>
    <source>
        <strain evidence="9">PORT2</strain>
    </source>
</reference>
<dbReference type="Gene3D" id="2.40.170.20">
    <property type="entry name" value="TonB-dependent receptor, beta-barrel domain"/>
    <property type="match status" value="1"/>
</dbReference>